<dbReference type="EMBL" id="GG666497">
    <property type="protein sequence ID" value="EEN62260.1"/>
    <property type="molecule type" value="Genomic_DNA"/>
</dbReference>
<dbReference type="InParanoid" id="C3YBA3"/>
<dbReference type="AlphaFoldDB" id="C3YBA3"/>
<evidence type="ECO:0000313" key="1">
    <source>
        <dbReference type="EMBL" id="EEN62260.1"/>
    </source>
</evidence>
<gene>
    <name evidence="1" type="ORF">BRAFLDRAFT_123707</name>
</gene>
<proteinExistence type="predicted"/>
<protein>
    <submittedName>
        <fullName evidence="1">Uncharacterized protein</fullName>
    </submittedName>
</protein>
<reference evidence="1" key="1">
    <citation type="journal article" date="2008" name="Nature">
        <title>The amphioxus genome and the evolution of the chordate karyotype.</title>
        <authorList>
            <consortium name="US DOE Joint Genome Institute (JGI-PGF)"/>
            <person name="Putnam N.H."/>
            <person name="Butts T."/>
            <person name="Ferrier D.E.K."/>
            <person name="Furlong R.F."/>
            <person name="Hellsten U."/>
            <person name="Kawashima T."/>
            <person name="Robinson-Rechavi M."/>
            <person name="Shoguchi E."/>
            <person name="Terry A."/>
            <person name="Yu J.-K."/>
            <person name="Benito-Gutierrez E.L."/>
            <person name="Dubchak I."/>
            <person name="Garcia-Fernandez J."/>
            <person name="Gibson-Brown J.J."/>
            <person name="Grigoriev I.V."/>
            <person name="Horton A.C."/>
            <person name="de Jong P.J."/>
            <person name="Jurka J."/>
            <person name="Kapitonov V.V."/>
            <person name="Kohara Y."/>
            <person name="Kuroki Y."/>
            <person name="Lindquist E."/>
            <person name="Lucas S."/>
            <person name="Osoegawa K."/>
            <person name="Pennacchio L.A."/>
            <person name="Salamov A.A."/>
            <person name="Satou Y."/>
            <person name="Sauka-Spengler T."/>
            <person name="Schmutz J."/>
            <person name="Shin-I T."/>
            <person name="Toyoda A."/>
            <person name="Bronner-Fraser M."/>
            <person name="Fujiyama A."/>
            <person name="Holland L.Z."/>
            <person name="Holland P.W.H."/>
            <person name="Satoh N."/>
            <person name="Rokhsar D.S."/>
        </authorList>
    </citation>
    <scope>NUCLEOTIDE SEQUENCE [LARGE SCALE GENOMIC DNA]</scope>
    <source>
        <strain evidence="1">S238N-H82</strain>
        <tissue evidence="1">Testes</tissue>
    </source>
</reference>
<name>C3YBA3_BRAFL</name>
<sequence length="118" mass="13207">MECRSACQGGQLPIAKSAKAVLGMMRGRCEMADNMACIIWEYRQGSTRTMNMFVCVGVRLTREHALKIIISIYITILHATRMFRDVPPISSPGEPGCIWVRERPYFGGGITVTPTLQR</sequence>
<organism>
    <name type="scientific">Branchiostoma floridae</name>
    <name type="common">Florida lancelet</name>
    <name type="synonym">Amphioxus</name>
    <dbReference type="NCBI Taxonomy" id="7739"/>
    <lineage>
        <taxon>Eukaryota</taxon>
        <taxon>Metazoa</taxon>
        <taxon>Chordata</taxon>
        <taxon>Cephalochordata</taxon>
        <taxon>Leptocardii</taxon>
        <taxon>Amphioxiformes</taxon>
        <taxon>Branchiostomatidae</taxon>
        <taxon>Branchiostoma</taxon>
    </lineage>
</organism>
<accession>C3YBA3</accession>